<proteinExistence type="predicted"/>
<sequence>MNFLHMKISSFMISCLRLGAFLLKFRQPVVPSLQIYFVQTTRAISCRNYKAVGTYFEDVFLFLINLKVRIPSCSRPFFRFDPKSNTAGEVGSVSVILV</sequence>
<evidence type="ECO:0000313" key="3">
    <source>
        <dbReference type="Proteomes" id="UP001367508"/>
    </source>
</evidence>
<feature type="chain" id="PRO_5042915923" description="Secreted protein" evidence="1">
    <location>
        <begin position="21"/>
        <end position="98"/>
    </location>
</feature>
<keyword evidence="3" id="KW-1185">Reference proteome</keyword>
<name>A0AAN9QGU4_CANGL</name>
<dbReference type="Proteomes" id="UP001367508">
    <property type="component" value="Unassembled WGS sequence"/>
</dbReference>
<comment type="caution">
    <text evidence="2">The sequence shown here is derived from an EMBL/GenBank/DDBJ whole genome shotgun (WGS) entry which is preliminary data.</text>
</comment>
<organism evidence="2 3">
    <name type="scientific">Canavalia gladiata</name>
    <name type="common">Sword bean</name>
    <name type="synonym">Dolichos gladiatus</name>
    <dbReference type="NCBI Taxonomy" id="3824"/>
    <lineage>
        <taxon>Eukaryota</taxon>
        <taxon>Viridiplantae</taxon>
        <taxon>Streptophyta</taxon>
        <taxon>Embryophyta</taxon>
        <taxon>Tracheophyta</taxon>
        <taxon>Spermatophyta</taxon>
        <taxon>Magnoliopsida</taxon>
        <taxon>eudicotyledons</taxon>
        <taxon>Gunneridae</taxon>
        <taxon>Pentapetalae</taxon>
        <taxon>rosids</taxon>
        <taxon>fabids</taxon>
        <taxon>Fabales</taxon>
        <taxon>Fabaceae</taxon>
        <taxon>Papilionoideae</taxon>
        <taxon>50 kb inversion clade</taxon>
        <taxon>NPAAA clade</taxon>
        <taxon>indigoferoid/millettioid clade</taxon>
        <taxon>Phaseoleae</taxon>
        <taxon>Canavalia</taxon>
    </lineage>
</organism>
<gene>
    <name evidence="2" type="ORF">VNO77_25079</name>
</gene>
<accession>A0AAN9QGU4</accession>
<evidence type="ECO:0008006" key="4">
    <source>
        <dbReference type="Google" id="ProtNLM"/>
    </source>
</evidence>
<reference evidence="2 3" key="1">
    <citation type="submission" date="2024-01" db="EMBL/GenBank/DDBJ databases">
        <title>The genomes of 5 underutilized Papilionoideae crops provide insights into root nodulation and disease resistanc.</title>
        <authorList>
            <person name="Jiang F."/>
        </authorList>
    </citation>
    <scope>NUCLEOTIDE SEQUENCE [LARGE SCALE GENOMIC DNA]</scope>
    <source>
        <strain evidence="2">LVBAO_FW01</strain>
        <tissue evidence="2">Leaves</tissue>
    </source>
</reference>
<feature type="signal peptide" evidence="1">
    <location>
        <begin position="1"/>
        <end position="20"/>
    </location>
</feature>
<evidence type="ECO:0000313" key="2">
    <source>
        <dbReference type="EMBL" id="KAK7330873.1"/>
    </source>
</evidence>
<dbReference type="EMBL" id="JAYMYQ010000005">
    <property type="protein sequence ID" value="KAK7330873.1"/>
    <property type="molecule type" value="Genomic_DNA"/>
</dbReference>
<protein>
    <recommendedName>
        <fullName evidence="4">Secreted protein</fullName>
    </recommendedName>
</protein>
<evidence type="ECO:0000256" key="1">
    <source>
        <dbReference type="SAM" id="SignalP"/>
    </source>
</evidence>
<keyword evidence="1" id="KW-0732">Signal</keyword>
<dbReference type="AlphaFoldDB" id="A0AAN9QGU4"/>